<accession>M0E0C2</accession>
<dbReference type="InterPro" id="IPR051533">
    <property type="entry name" value="WaaL-like"/>
</dbReference>
<feature type="transmembrane region" description="Helical" evidence="1">
    <location>
        <begin position="86"/>
        <end position="104"/>
    </location>
</feature>
<protein>
    <submittedName>
        <fullName evidence="2">Uncharacterized protein</fullName>
    </submittedName>
</protein>
<keyword evidence="1" id="KW-0812">Transmembrane</keyword>
<sequence>MYIHGLAGWLLLLPLWVYLKWVDILPGPETILKELWLVSLLIPAAVIFQRNDYKIKLPVVVVVFTAIIFVTVARDSLLTSLRFFRPYFEPIALIFLPITIVRLHEEETEYLLRCLLWAIVLICGIAVIHLVYSEFLLWDSIVRTELYRRGPPYSWFGPHRLMSITGNPNNLANLAVFGTILGVWEFEQRDSLRAKIIFTVVIGLTAAMVFLSVSRDDFGILAIAFVAMALLQRRWRLLIGGGLVMTSGFFMNIDKIIRTIRILVENGNPRFNFWANIITYLNRDLITGIGPAALAIQGWYIDSSLLNIIIEMGIIGLLIFLLLNIQIARSLVSLALNGDQLSVVLVTLTGALFGTMLMRQSLINTPFSLLYWLFVAMSYQRIFEASSGLSGEPVRDSTTPSTKA</sequence>
<feature type="transmembrane region" description="Helical" evidence="1">
    <location>
        <begin position="110"/>
        <end position="132"/>
    </location>
</feature>
<dbReference type="Proteomes" id="UP000011586">
    <property type="component" value="Unassembled WGS sequence"/>
</dbReference>
<gene>
    <name evidence="2" type="ORF">C463_14980</name>
</gene>
<feature type="transmembrane region" description="Helical" evidence="1">
    <location>
        <begin position="6"/>
        <end position="24"/>
    </location>
</feature>
<reference evidence="2 3" key="1">
    <citation type="journal article" date="2014" name="PLoS Genet.">
        <title>Phylogenetically driven sequencing of extremely halophilic archaea reveals strategies for static and dynamic osmo-response.</title>
        <authorList>
            <person name="Becker E.A."/>
            <person name="Seitzer P.M."/>
            <person name="Tritt A."/>
            <person name="Larsen D."/>
            <person name="Krusor M."/>
            <person name="Yao A.I."/>
            <person name="Wu D."/>
            <person name="Madern D."/>
            <person name="Eisen J.A."/>
            <person name="Darling A.E."/>
            <person name="Facciotti M.T."/>
        </authorList>
    </citation>
    <scope>NUCLEOTIDE SEQUENCE [LARGE SCALE GENOMIC DNA]</scope>
    <source>
        <strain evidence="2 3">DSM 19288</strain>
    </source>
</reference>
<feature type="transmembrane region" description="Helical" evidence="1">
    <location>
        <begin position="31"/>
        <end position="49"/>
    </location>
</feature>
<dbReference type="PANTHER" id="PTHR37422:SF13">
    <property type="entry name" value="LIPOPOLYSACCHARIDE BIOSYNTHESIS PROTEIN PA4999-RELATED"/>
    <property type="match status" value="1"/>
</dbReference>
<organism evidence="2 3">
    <name type="scientific">Halorubrum californiense DSM 19288</name>
    <dbReference type="NCBI Taxonomy" id="1227465"/>
    <lineage>
        <taxon>Archaea</taxon>
        <taxon>Methanobacteriati</taxon>
        <taxon>Methanobacteriota</taxon>
        <taxon>Stenosarchaea group</taxon>
        <taxon>Halobacteria</taxon>
        <taxon>Halobacteriales</taxon>
        <taxon>Haloferacaceae</taxon>
        <taxon>Halorubrum</taxon>
    </lineage>
</organism>
<feature type="transmembrane region" description="Helical" evidence="1">
    <location>
        <begin position="234"/>
        <end position="253"/>
    </location>
</feature>
<keyword evidence="1" id="KW-0472">Membrane</keyword>
<evidence type="ECO:0000313" key="2">
    <source>
        <dbReference type="EMBL" id="ELZ40397.1"/>
    </source>
</evidence>
<dbReference type="PANTHER" id="PTHR37422">
    <property type="entry name" value="TEICHURONIC ACID BIOSYNTHESIS PROTEIN TUAE"/>
    <property type="match status" value="1"/>
</dbReference>
<feature type="transmembrane region" description="Helical" evidence="1">
    <location>
        <begin position="55"/>
        <end position="74"/>
    </location>
</feature>
<proteinExistence type="predicted"/>
<name>M0E0C2_9EURY</name>
<feature type="transmembrane region" description="Helical" evidence="1">
    <location>
        <begin position="340"/>
        <end position="358"/>
    </location>
</feature>
<dbReference type="EMBL" id="AOJK01000071">
    <property type="protein sequence ID" value="ELZ40397.1"/>
    <property type="molecule type" value="Genomic_DNA"/>
</dbReference>
<evidence type="ECO:0000256" key="1">
    <source>
        <dbReference type="SAM" id="Phobius"/>
    </source>
</evidence>
<keyword evidence="1" id="KW-1133">Transmembrane helix</keyword>
<comment type="caution">
    <text evidence="2">The sequence shown here is derived from an EMBL/GenBank/DDBJ whole genome shotgun (WGS) entry which is preliminary data.</text>
</comment>
<feature type="transmembrane region" description="Helical" evidence="1">
    <location>
        <begin position="196"/>
        <end position="214"/>
    </location>
</feature>
<evidence type="ECO:0000313" key="3">
    <source>
        <dbReference type="Proteomes" id="UP000011586"/>
    </source>
</evidence>
<keyword evidence="3" id="KW-1185">Reference proteome</keyword>
<feature type="transmembrane region" description="Helical" evidence="1">
    <location>
        <begin position="305"/>
        <end position="328"/>
    </location>
</feature>
<dbReference type="AlphaFoldDB" id="M0E0C2"/>